<dbReference type="InterPro" id="IPR041677">
    <property type="entry name" value="DNA2/NAM7_AAA_11"/>
</dbReference>
<keyword evidence="1" id="KW-0175">Coiled coil</keyword>
<feature type="coiled-coil region" evidence="1">
    <location>
        <begin position="895"/>
        <end position="925"/>
    </location>
</feature>
<name>A0A0J1IJE1_9FIRM</name>
<dbReference type="Gene3D" id="3.40.960.10">
    <property type="entry name" value="VSR Endonuclease"/>
    <property type="match status" value="1"/>
</dbReference>
<dbReference type="Pfam" id="PF13087">
    <property type="entry name" value="AAA_12"/>
    <property type="match status" value="1"/>
</dbReference>
<dbReference type="EMBL" id="LDZY01000011">
    <property type="protein sequence ID" value="KLU64851.1"/>
    <property type="molecule type" value="Genomic_DNA"/>
</dbReference>
<dbReference type="PATRIC" id="fig|476652.3.peg.3349"/>
<sequence length="1685" mass="192111">MATDEQNPAKGHILQIYKYLQALDQLRNPVIRNVKDQPWSIYFQDLPNYLTIEKGQFENDFSDSGTSSASSPFILKIQRPVLTDAPQPPSSYLSVLKDTWKKPELRVRLNLDKITGEEDEEELTEEQLLANYSEDEEFAQWLKSRELWSEKEVPVRQAMEIYNKFYELYARLEREAEQYELVLGEGHLYWNYQSGLISHPILLQRLRLDFDPAIPEFSLSETEHSVELYTALFRTVSEVTGTVMSRLQEELEQTPYHPLGGQDTEEYLKRIVTQLSPYGQILGPGEKAAHNDAPRIVRDPLVFLRKRSLGFSKAIEEILKDIPERMPLPSFLENIVGLDSETEPSAPEDVLKSIDPNGEDEEVLLSKLANSEQLQIANRLKRYNAVLVQGPPGTGKTHSIANLIGHFLAQGKSVLVTSHTSKALSVLHEKIVTPLQPLCLSVLTDNNRQQLESSVDAITERLANSDPEQLEREAKVLQQERVALLKELRETRQKLLFARADEYRPIVIAGNEYAPAQAARTIRKDQERCSWLPSPIRLGAALPLAEGELVELYQTNLILTHDDEQELEYPLPDPQQLPAPYEFEEWVKTVDNLASMDLEEGKEYWQTESENEPEKLEMILNQIQKAIQVFEKASKWELALIDARMQGEEQIAPWQNLITQIEGAYTQSLQAQETLLDYAPSVSEDCLPNELDSVLEEIIAHLSAGGSLGVFKLLTKGSWKTLINQAQVNGSSPQRLEQFEAIKVFVDLRNTRKRLSDRWERQVAVLGGPKASVLGNEPELVCHSYIPLIRNALNWHPQQWTPLVEQLQKTGFHWQDFYDKTAIQLGEQREVLRLKKAITEELANLVEIQTCRLKLRGMEEKIRSLKLQLEQGGSSCAQVTSQLLMALQGKKPEEYRQAYQRLVDLKNLKQVLELRQDLLKRLEQNAPAWAAAIAGRQGIHGEGQLPGNPSKAWLWRQFADELEDRAKKSMEELLKQITHLSQQLREKTSILVEKKAWAAQVRRTTVSQRLALNGWKQLMHRIGKGTGKRVPELMAEARKLMPLCQSAVPVWIMPLSRVVENFNPRTNRFDIVVIDEASQADVLALTALYMGKQVVVVGDNEQVSPSAVGQKVDEANKLIEEHLQGVPNAKLYDGLLSIYDLADTAFQPICLREHFRCVSPIIQFSNYLSYEGKIKPLRDESTVKVRPHTVAYRVEGSQSAKKVNEKEAQVVASLLIACTEQPEYQEASFGVISLVGEEQAVVIDRLLQNYLSAGEYKRRRIQCGNPAQFQGDERDIIFLSMVDASSGEGPLSKRGEGAHETFKKRYNVAASRARDQMWVVYSLDPENDLKPGDIRGELIKHAKDPQAVLRMLDTAEVEAESEFEKQVLFRLRQAGYTVYPQWKVGGYRIDMVIEGQGKRVALECDGDRWHTLENLNEDMSRQAILERLGWRFIRIRGSEFFRDPDSTMAAVFARIKDYEIYPENKGIEEIASESQAEGLKDLIIRRAEVLRRIWNGEDEDDQDTDKDIDKGEGHSISLDAKDVVLVNEDEKVISRATEFLKDEKISTAQEGATLQENNLINESDREKNVKLGNPSDGNYQLSYDQKAAEENAEPLEQKALLQESQNPSRRQAREVEEEPFQLEKFLIEHGFEWVDNRKIGGTIWVIGNEELAGMMEKFRAQGFRFRYKPQGGRMTKNRSAWYLSE</sequence>
<dbReference type="Proteomes" id="UP000036356">
    <property type="component" value="Unassembled WGS sequence"/>
</dbReference>
<dbReference type="EC" id="3.1.11.5" evidence="6"/>
<dbReference type="RefSeq" id="WP_053006467.1">
    <property type="nucleotide sequence ID" value="NZ_LDZY01000011.1"/>
</dbReference>
<organism evidence="6 7">
    <name type="scientific">Desulfosporosinus acididurans</name>
    <dbReference type="NCBI Taxonomy" id="476652"/>
    <lineage>
        <taxon>Bacteria</taxon>
        <taxon>Bacillati</taxon>
        <taxon>Bacillota</taxon>
        <taxon>Clostridia</taxon>
        <taxon>Eubacteriales</taxon>
        <taxon>Desulfitobacteriaceae</taxon>
        <taxon>Desulfosporosinus</taxon>
    </lineage>
</organism>
<keyword evidence="7" id="KW-1185">Reference proteome</keyword>
<dbReference type="GO" id="GO:0008854">
    <property type="term" value="F:exodeoxyribonuclease V activity"/>
    <property type="evidence" value="ECO:0007669"/>
    <property type="project" value="UniProtKB-EC"/>
</dbReference>
<dbReference type="Pfam" id="PF18741">
    <property type="entry name" value="MTES_1575"/>
    <property type="match status" value="1"/>
</dbReference>
<evidence type="ECO:0000313" key="6">
    <source>
        <dbReference type="EMBL" id="KLU64851.1"/>
    </source>
</evidence>
<dbReference type="CDD" id="cd18808">
    <property type="entry name" value="SF1_C_Upf1"/>
    <property type="match status" value="1"/>
</dbReference>
<evidence type="ECO:0000313" key="7">
    <source>
        <dbReference type="Proteomes" id="UP000036356"/>
    </source>
</evidence>
<feature type="coiled-coil region" evidence="1">
    <location>
        <begin position="963"/>
        <end position="990"/>
    </location>
</feature>
<dbReference type="PANTHER" id="PTHR10887">
    <property type="entry name" value="DNA2/NAM7 HELICASE FAMILY"/>
    <property type="match status" value="1"/>
</dbReference>
<reference evidence="6 7" key="1">
    <citation type="submission" date="2015-06" db="EMBL/GenBank/DDBJ databases">
        <title>Draft genome of the moderately acidophilic sulfate reducer Candidatus Desulfosporosinus acididurans strain M1.</title>
        <authorList>
            <person name="Poehlein A."/>
            <person name="Petzsch P."/>
            <person name="Johnson B.D."/>
            <person name="Schloemann M."/>
            <person name="Daniel R."/>
            <person name="Muehling M."/>
        </authorList>
    </citation>
    <scope>NUCLEOTIDE SEQUENCE [LARGE SCALE GENOMIC DNA]</scope>
    <source>
        <strain evidence="6 7">M1</strain>
    </source>
</reference>
<dbReference type="InterPro" id="IPR041679">
    <property type="entry name" value="DNA2/NAM7-like_C"/>
</dbReference>
<dbReference type="STRING" id="476652.DEAC_c31790"/>
<accession>A0A0J1IJE1</accession>
<dbReference type="SUPFAM" id="SSF52980">
    <property type="entry name" value="Restriction endonuclease-like"/>
    <property type="match status" value="1"/>
</dbReference>
<proteinExistence type="predicted"/>
<dbReference type="InterPro" id="IPR049468">
    <property type="entry name" value="Restrct_endonuc-II-like_dom"/>
</dbReference>
<dbReference type="Gene3D" id="3.40.50.300">
    <property type="entry name" value="P-loop containing nucleotide triphosphate hydrolases"/>
    <property type="match status" value="3"/>
</dbReference>
<dbReference type="SUPFAM" id="SSF52540">
    <property type="entry name" value="P-loop containing nucleoside triphosphate hydrolases"/>
    <property type="match status" value="1"/>
</dbReference>
<evidence type="ECO:0000259" key="5">
    <source>
        <dbReference type="Pfam" id="PF18741"/>
    </source>
</evidence>
<dbReference type="InterPro" id="IPR011335">
    <property type="entry name" value="Restrct_endonuc-II-like"/>
</dbReference>
<dbReference type="InterPro" id="IPR047187">
    <property type="entry name" value="SF1_C_Upf1"/>
</dbReference>
<dbReference type="InterPro" id="IPR027417">
    <property type="entry name" value="P-loop_NTPase"/>
</dbReference>
<evidence type="ECO:0000256" key="2">
    <source>
        <dbReference type="SAM" id="MobiDB-lite"/>
    </source>
</evidence>
<evidence type="ECO:0000259" key="4">
    <source>
        <dbReference type="Pfam" id="PF13087"/>
    </source>
</evidence>
<feature type="domain" description="DNA2/NAM7 helicase-like C-terminal" evidence="4">
    <location>
        <begin position="1147"/>
        <end position="1320"/>
    </location>
</feature>
<dbReference type="Pfam" id="PF13086">
    <property type="entry name" value="AAA_11"/>
    <property type="match status" value="1"/>
</dbReference>
<feature type="domain" description="DNA2/NAM7 helicase helicase" evidence="3">
    <location>
        <begin position="370"/>
        <end position="494"/>
    </location>
</feature>
<dbReference type="GO" id="GO:0004386">
    <property type="term" value="F:helicase activity"/>
    <property type="evidence" value="ECO:0007669"/>
    <property type="project" value="InterPro"/>
</dbReference>
<feature type="region of interest" description="Disordered" evidence="2">
    <location>
        <begin position="1555"/>
        <end position="1580"/>
    </location>
</feature>
<comment type="caution">
    <text evidence="6">The sequence shown here is derived from an EMBL/GenBank/DDBJ whole genome shotgun (WGS) entry which is preliminary data.</text>
</comment>
<dbReference type="InterPro" id="IPR045055">
    <property type="entry name" value="DNA2/NAM7-like"/>
</dbReference>
<protein>
    <submittedName>
        <fullName evidence="6">RecBCD enzyme subunit RecD</fullName>
        <ecNumber evidence="6">3.1.11.5</ecNumber>
    </submittedName>
</protein>
<keyword evidence="6" id="KW-0378">Hydrolase</keyword>
<gene>
    <name evidence="6" type="primary">recD_1</name>
    <name evidence="6" type="ORF">DEAC_c31790</name>
</gene>
<evidence type="ECO:0000259" key="3">
    <source>
        <dbReference type="Pfam" id="PF13086"/>
    </source>
</evidence>
<evidence type="ECO:0000256" key="1">
    <source>
        <dbReference type="SAM" id="Coils"/>
    </source>
</evidence>
<feature type="domain" description="Restriction endonuclease type II-like" evidence="5">
    <location>
        <begin position="1363"/>
        <end position="1455"/>
    </location>
</feature>